<protein>
    <submittedName>
        <fullName evidence="1">Uncharacterized protein</fullName>
    </submittedName>
</protein>
<gene>
    <name evidence="1" type="ORF">QWZ18_11735</name>
</gene>
<name>A0ABT8APA2_9HYPH</name>
<dbReference type="RefSeq" id="WP_238284661.1">
    <property type="nucleotide sequence ID" value="NZ_BPQS01000001.1"/>
</dbReference>
<sequence length="124" mass="13548">MRAEAIGPLQAAAEMAAMSSVMFEGYTDSGRPRAKPKVNYDTFVARADRLLSCEADRATDRLRRETWARVLQLADAVGPFMAMAELAMQCGLMISVCREVGWLKSGPVVSPFDFAKRADGTSLL</sequence>
<dbReference type="EMBL" id="JAUFPT010000032">
    <property type="protein sequence ID" value="MDN3571291.1"/>
    <property type="molecule type" value="Genomic_DNA"/>
</dbReference>
<dbReference type="Proteomes" id="UP001244297">
    <property type="component" value="Unassembled WGS sequence"/>
</dbReference>
<accession>A0ABT8APA2</accession>
<proteinExistence type="predicted"/>
<keyword evidence="2" id="KW-1185">Reference proteome</keyword>
<evidence type="ECO:0000313" key="2">
    <source>
        <dbReference type="Proteomes" id="UP001244297"/>
    </source>
</evidence>
<comment type="caution">
    <text evidence="1">The sequence shown here is derived from an EMBL/GenBank/DDBJ whole genome shotgun (WGS) entry which is preliminary data.</text>
</comment>
<evidence type="ECO:0000313" key="1">
    <source>
        <dbReference type="EMBL" id="MDN3571291.1"/>
    </source>
</evidence>
<organism evidence="1 2">
    <name type="scientific">Methylobacterium longum</name>
    <dbReference type="NCBI Taxonomy" id="767694"/>
    <lineage>
        <taxon>Bacteria</taxon>
        <taxon>Pseudomonadati</taxon>
        <taxon>Pseudomonadota</taxon>
        <taxon>Alphaproteobacteria</taxon>
        <taxon>Hyphomicrobiales</taxon>
        <taxon>Methylobacteriaceae</taxon>
        <taxon>Methylobacterium</taxon>
    </lineage>
</organism>
<reference evidence="2" key="1">
    <citation type="journal article" date="2019" name="Int. J. Syst. Evol. Microbiol.">
        <title>The Global Catalogue of Microorganisms (GCM) 10K type strain sequencing project: providing services to taxonomists for standard genome sequencing and annotation.</title>
        <authorList>
            <consortium name="The Broad Institute Genomics Platform"/>
            <consortium name="The Broad Institute Genome Sequencing Center for Infectious Disease"/>
            <person name="Wu L."/>
            <person name="Ma J."/>
        </authorList>
    </citation>
    <scope>NUCLEOTIDE SEQUENCE [LARGE SCALE GENOMIC DNA]</scope>
    <source>
        <strain evidence="2">CECT 7806</strain>
    </source>
</reference>